<sequence length="1065" mass="118476">MSGWEPFALKLAAGALRSVAAAGVRSILSAKPGASTVANPSTGRFKNRFFQANQVHEKDIKAFSVHVVRVLAPLLETEFRDLPHEEAIAAAAAAESSFSKAQVDPFENDFNAATYAQKVTLANAESVTTAQLSDSGEQFYHRLVHEISAQLLNFITTWPSFLARANLEQLQRTTELAKQINAIKRSVVDDASEDEVRFEERYASVAVRKLDQLELFGVTLSDPEQRSYPLSAAYISLALAEVRPRKEAATNLTVSELMRHEDPQLLRQLQGKASPFYDAAGGIRSEQALASFKRILLRGEAGSGKTTLLHWIAVNAARRSLEDELGGINGFVPFFLPLRRFAATQLPAAHDFLSELGKHLSGEMPPRWVNRVLASGQALVLIDGVDELPENRRGEAKEWLQELVNSYPEVRYIVTSRPAAAEEAWLIREGFTSLDMLPMSPSDIEYFIQHWHAAVRESLPSNSEDADLEDLERYEEELTQAIRSQAPLRKLASNPLLCALLCTLSRDRRMQLPRGRMELYTAALEMLLVRRDVERRISHDDAPELSLHQKQRILGHFAHWLIRNNLTDARDDQAVTQIGHALTSMPRVTASAHQVFKYLMVRSGLLRQPVDGRVDFIHRTFQEYLAAANVIAINDIRSMVENAHKDQWHEVVIMAVGHARPQERGEILDLLIKRGDAEPHNLARLHLLAAACLESAEEVDPAVYEEVRLKVESLIPPSRVSEAKEIAAVGEAALNLLPRTSRRLTAIKASATVRTASLIGGDSALDILAGYGADHRTSVYRELTRAWTQFDLNDYAEKVMSKSPIAAKTLRIANRDLLETLSRFPELGTVECEMPVEDFNWLRHAAPIKNLVFRGGVSLSDVENLVSHESLEGLVLFFAVGGPSLLQPLSRLPRLSSLTLHFDEDDEFSMGQLPDLPHLADLHVVNPSENVFADAIGGKVPQLTNLSVGAMRERSCNLTGIGQMATIKSVMLNVPCVRGTIVELNELPNLEELYLLESSPDDWEALCEVKPLKSLYVYCEGEFLTAPDFSRLNEHTNLTVSLKLPEGVRAPSAGGRKNWRVIVRR</sequence>
<comment type="caution">
    <text evidence="4">The sequence shown here is derived from an EMBL/GenBank/DDBJ whole genome shotgun (WGS) entry which is preliminary data.</text>
</comment>
<dbReference type="PROSITE" id="PS50837">
    <property type="entry name" value="NACHT"/>
    <property type="match status" value="1"/>
</dbReference>
<dbReference type="RefSeq" id="WP_425588030.1">
    <property type="nucleotide sequence ID" value="NZ_BAAAXF010000030.1"/>
</dbReference>
<dbReference type="Pfam" id="PF05729">
    <property type="entry name" value="NACHT"/>
    <property type="match status" value="1"/>
</dbReference>
<evidence type="ECO:0000256" key="2">
    <source>
        <dbReference type="ARBA" id="ARBA00022840"/>
    </source>
</evidence>
<proteinExistence type="predicted"/>
<organism evidence="4 5">
    <name type="scientific">Streptomyces prasinosporus</name>
    <dbReference type="NCBI Taxonomy" id="68256"/>
    <lineage>
        <taxon>Bacteria</taxon>
        <taxon>Bacillati</taxon>
        <taxon>Actinomycetota</taxon>
        <taxon>Actinomycetes</taxon>
        <taxon>Kitasatosporales</taxon>
        <taxon>Streptomycetaceae</taxon>
        <taxon>Streptomyces</taxon>
        <taxon>Streptomyces albogriseolus group</taxon>
    </lineage>
</organism>
<dbReference type="SUPFAM" id="SSF52058">
    <property type="entry name" value="L domain-like"/>
    <property type="match status" value="1"/>
</dbReference>
<keyword evidence="5" id="KW-1185">Reference proteome</keyword>
<accession>A0ABP6TR59</accession>
<evidence type="ECO:0000256" key="1">
    <source>
        <dbReference type="ARBA" id="ARBA00022741"/>
    </source>
</evidence>
<dbReference type="InterPro" id="IPR032675">
    <property type="entry name" value="LRR_dom_sf"/>
</dbReference>
<dbReference type="InterPro" id="IPR007111">
    <property type="entry name" value="NACHT_NTPase"/>
</dbReference>
<gene>
    <name evidence="4" type="ORF">GCM10019016_043410</name>
</gene>
<dbReference type="InterPro" id="IPR027417">
    <property type="entry name" value="P-loop_NTPase"/>
</dbReference>
<name>A0ABP6TR59_9ACTN</name>
<dbReference type="InterPro" id="IPR054547">
    <property type="entry name" value="NNH1"/>
</dbReference>
<evidence type="ECO:0000259" key="3">
    <source>
        <dbReference type="PROSITE" id="PS50837"/>
    </source>
</evidence>
<dbReference type="Pfam" id="PF22733">
    <property type="entry name" value="NNH1"/>
    <property type="match status" value="1"/>
</dbReference>
<protein>
    <recommendedName>
        <fullName evidence="3">NACHT domain-containing protein</fullName>
    </recommendedName>
</protein>
<dbReference type="PANTHER" id="PTHR46844">
    <property type="entry name" value="SLR5058 PROTEIN"/>
    <property type="match status" value="1"/>
</dbReference>
<dbReference type="PANTHER" id="PTHR46844:SF1">
    <property type="entry name" value="SLR5058 PROTEIN"/>
    <property type="match status" value="1"/>
</dbReference>
<dbReference type="SUPFAM" id="SSF52540">
    <property type="entry name" value="P-loop containing nucleoside triphosphate hydrolases"/>
    <property type="match status" value="1"/>
</dbReference>
<evidence type="ECO:0000313" key="5">
    <source>
        <dbReference type="Proteomes" id="UP001501455"/>
    </source>
</evidence>
<feature type="domain" description="NACHT" evidence="3">
    <location>
        <begin position="293"/>
        <end position="632"/>
    </location>
</feature>
<evidence type="ECO:0000313" key="4">
    <source>
        <dbReference type="EMBL" id="GAA3497240.1"/>
    </source>
</evidence>
<keyword evidence="1" id="KW-0547">Nucleotide-binding</keyword>
<dbReference type="Proteomes" id="UP001501455">
    <property type="component" value="Unassembled WGS sequence"/>
</dbReference>
<keyword evidence="2" id="KW-0067">ATP-binding</keyword>
<dbReference type="Gene3D" id="3.40.50.300">
    <property type="entry name" value="P-loop containing nucleotide triphosphate hydrolases"/>
    <property type="match status" value="1"/>
</dbReference>
<reference evidence="5" key="1">
    <citation type="journal article" date="2019" name="Int. J. Syst. Evol. Microbiol.">
        <title>The Global Catalogue of Microorganisms (GCM) 10K type strain sequencing project: providing services to taxonomists for standard genome sequencing and annotation.</title>
        <authorList>
            <consortium name="The Broad Institute Genomics Platform"/>
            <consortium name="The Broad Institute Genome Sequencing Center for Infectious Disease"/>
            <person name="Wu L."/>
            <person name="Ma J."/>
        </authorList>
    </citation>
    <scope>NUCLEOTIDE SEQUENCE [LARGE SCALE GENOMIC DNA]</scope>
    <source>
        <strain evidence="5">JCM 4816</strain>
    </source>
</reference>
<dbReference type="EMBL" id="BAAAXF010000030">
    <property type="protein sequence ID" value="GAA3497240.1"/>
    <property type="molecule type" value="Genomic_DNA"/>
</dbReference>
<dbReference type="Gene3D" id="3.80.10.10">
    <property type="entry name" value="Ribonuclease Inhibitor"/>
    <property type="match status" value="1"/>
</dbReference>